<proteinExistence type="inferred from homology"/>
<keyword evidence="5" id="KW-1185">Reference proteome</keyword>
<dbReference type="RefSeq" id="WP_088271110.1">
    <property type="nucleotide sequence ID" value="NZ_BMKI01000003.1"/>
</dbReference>
<dbReference type="SUPFAM" id="SSF53067">
    <property type="entry name" value="Actin-like ATPase domain"/>
    <property type="match status" value="1"/>
</dbReference>
<accession>A0ABQ1P1F8</accession>
<reference evidence="5" key="1">
    <citation type="journal article" date="2019" name="Int. J. Syst. Evol. Microbiol.">
        <title>The Global Catalogue of Microorganisms (GCM) 10K type strain sequencing project: providing services to taxonomists for standard genome sequencing and annotation.</title>
        <authorList>
            <consortium name="The Broad Institute Genomics Platform"/>
            <consortium name="The Broad Institute Genome Sequencing Center for Infectious Disease"/>
            <person name="Wu L."/>
            <person name="Ma J."/>
        </authorList>
    </citation>
    <scope>NUCLEOTIDE SEQUENCE [LARGE SCALE GENOMIC DNA]</scope>
    <source>
        <strain evidence="5">CGMCC 1.15942</strain>
    </source>
</reference>
<evidence type="ECO:0000313" key="5">
    <source>
        <dbReference type="Proteomes" id="UP000630615"/>
    </source>
</evidence>
<dbReference type="InterPro" id="IPR049874">
    <property type="entry name" value="ROK_cs"/>
</dbReference>
<dbReference type="Proteomes" id="UP000630615">
    <property type="component" value="Unassembled WGS sequence"/>
</dbReference>
<dbReference type="PANTHER" id="PTHR18964:SF149">
    <property type="entry name" value="BIFUNCTIONAL UDP-N-ACETYLGLUCOSAMINE 2-EPIMERASE_N-ACETYLMANNOSAMINE KINASE"/>
    <property type="match status" value="1"/>
</dbReference>
<dbReference type="EMBL" id="BMKI01000003">
    <property type="protein sequence ID" value="GGC89285.1"/>
    <property type="molecule type" value="Genomic_DNA"/>
</dbReference>
<dbReference type="InterPro" id="IPR043129">
    <property type="entry name" value="ATPase_NBD"/>
</dbReference>
<dbReference type="Pfam" id="PF00480">
    <property type="entry name" value="ROK"/>
    <property type="match status" value="1"/>
</dbReference>
<dbReference type="PANTHER" id="PTHR18964">
    <property type="entry name" value="ROK (REPRESSOR, ORF, KINASE) FAMILY"/>
    <property type="match status" value="1"/>
</dbReference>
<dbReference type="CDD" id="cd24077">
    <property type="entry name" value="ASKHA_ATPase_ROK_SaXylR-like"/>
    <property type="match status" value="1"/>
</dbReference>
<evidence type="ECO:0000256" key="2">
    <source>
        <dbReference type="ARBA" id="ARBA00006479"/>
    </source>
</evidence>
<dbReference type="Gene3D" id="1.10.10.10">
    <property type="entry name" value="Winged helix-like DNA-binding domain superfamily/Winged helix DNA-binding domain"/>
    <property type="match status" value="1"/>
</dbReference>
<protein>
    <submittedName>
        <fullName evidence="4">Transcriptional regulator</fullName>
    </submittedName>
</protein>
<dbReference type="SUPFAM" id="SSF46785">
    <property type="entry name" value="Winged helix' DNA-binding domain"/>
    <property type="match status" value="1"/>
</dbReference>
<dbReference type="InterPro" id="IPR036388">
    <property type="entry name" value="WH-like_DNA-bd_sf"/>
</dbReference>
<keyword evidence="3" id="KW-0859">Xylose metabolism</keyword>
<keyword evidence="3" id="KW-0119">Carbohydrate metabolism</keyword>
<evidence type="ECO:0000313" key="4">
    <source>
        <dbReference type="EMBL" id="GGC89285.1"/>
    </source>
</evidence>
<dbReference type="Gene3D" id="3.30.420.40">
    <property type="match status" value="2"/>
</dbReference>
<dbReference type="InterPro" id="IPR000600">
    <property type="entry name" value="ROK"/>
</dbReference>
<sequence>MVVNKYKIREQNESLVLKGIIDHENISRAELSTLTGLNKASVSSITKTLLDDGLIFETGIGSASIQGGRKPIMLQFNPKAAAILSFDIGIDYLKGSLAYLDGTEILSLQKKRITVDAKTVMPLLEQAIEELSIKANVEIVGLCTAVHGIVNENSIVFTPYYDLDTVDLYQELTARYDYPIFIENEANLASLGEYVFSLDSKTLVSLSIHSGIGAGIVDHGILRKGQYGEAGEIGHSILYPNGKKCPCGNHGCLEQYASNSVLYETLAKVKKLDYVDSAIVKRLLDQADEETLQELNMNAFLLSVGINNIIAVYDPEVVVINSSIYRNSPALLSVVENHLTSRIARKVLIQNSALGSQATLYGGIALCCQNFLNIRELKFHSRNSQG</sequence>
<comment type="caution">
    <text evidence="4">The sequence shown here is derived from an EMBL/GenBank/DDBJ whole genome shotgun (WGS) entry which is preliminary data.</text>
</comment>
<dbReference type="InterPro" id="IPR036390">
    <property type="entry name" value="WH_DNA-bd_sf"/>
</dbReference>
<comment type="similarity">
    <text evidence="2">Belongs to the ROK (NagC/XylR) family.</text>
</comment>
<dbReference type="PROSITE" id="PS01125">
    <property type="entry name" value="ROK"/>
    <property type="match status" value="1"/>
</dbReference>
<organism evidence="4 5">
    <name type="scientific">Enterococcus wangshanyuanii</name>
    <dbReference type="NCBI Taxonomy" id="2005703"/>
    <lineage>
        <taxon>Bacteria</taxon>
        <taxon>Bacillati</taxon>
        <taxon>Bacillota</taxon>
        <taxon>Bacilli</taxon>
        <taxon>Lactobacillales</taxon>
        <taxon>Enterococcaceae</taxon>
        <taxon>Enterococcus</taxon>
    </lineage>
</organism>
<evidence type="ECO:0000256" key="1">
    <source>
        <dbReference type="ARBA" id="ARBA00002486"/>
    </source>
</evidence>
<comment type="function">
    <text evidence="1">Transcriptional repressor of xylose-utilizing enzymes.</text>
</comment>
<name>A0ABQ1P1F8_9ENTE</name>
<evidence type="ECO:0000256" key="3">
    <source>
        <dbReference type="ARBA" id="ARBA00022629"/>
    </source>
</evidence>
<gene>
    <name evidence="4" type="primary">xylR</name>
    <name evidence="4" type="ORF">GCM10011573_18690</name>
</gene>